<dbReference type="AlphaFoldDB" id="A0A7X9IJB4"/>
<organism evidence="1 2">
    <name type="scientific">SAR324 cluster bacterium</name>
    <dbReference type="NCBI Taxonomy" id="2024889"/>
    <lineage>
        <taxon>Bacteria</taxon>
        <taxon>Deltaproteobacteria</taxon>
        <taxon>SAR324 cluster</taxon>
    </lineage>
</organism>
<proteinExistence type="predicted"/>
<accession>A0A7X9IJB4</accession>
<evidence type="ECO:0000313" key="1">
    <source>
        <dbReference type="EMBL" id="NMC61962.1"/>
    </source>
</evidence>
<comment type="caution">
    <text evidence="1">The sequence shown here is derived from an EMBL/GenBank/DDBJ whole genome shotgun (WGS) entry which is preliminary data.</text>
</comment>
<dbReference type="EMBL" id="JAAZON010000091">
    <property type="protein sequence ID" value="NMC61962.1"/>
    <property type="molecule type" value="Genomic_DNA"/>
</dbReference>
<feature type="non-terminal residue" evidence="1">
    <location>
        <position position="1"/>
    </location>
</feature>
<protein>
    <submittedName>
        <fullName evidence="1">Uncharacterized protein</fullName>
    </submittedName>
</protein>
<dbReference type="Proteomes" id="UP000524246">
    <property type="component" value="Unassembled WGS sequence"/>
</dbReference>
<evidence type="ECO:0000313" key="2">
    <source>
        <dbReference type="Proteomes" id="UP000524246"/>
    </source>
</evidence>
<sequence length="265" mass="29143">NVDYISRKHLYHRSVILGLAAREVVGVLAANGLVPYEAQLNAAKLGLKYHLGDFAGRLISGDEKPFHLSNDPRRTDIYHRLVDLGVDKKIAYASAYIPKGAAKYADFLRSTETGKVVALPDELKASLVCLPQDGLKSKWKELNELLVSTIDHMLYPSVEDLISDGQVAPVSSDPEFYCMTPTEGLVPSILNTKSWGFVKDEYDGSIGIRDSYSPESLNGNSISSLIDVSAYISRATCDLMKIALDPGSSVDSEVFMRDFVYDCLK</sequence>
<gene>
    <name evidence="1" type="ORF">GYA55_02210</name>
</gene>
<name>A0A7X9IJB4_9DELT</name>
<reference evidence="1 2" key="1">
    <citation type="journal article" date="2020" name="Biotechnol. Biofuels">
        <title>New insights from the biogas microbiome by comprehensive genome-resolved metagenomics of nearly 1600 species originating from multiple anaerobic digesters.</title>
        <authorList>
            <person name="Campanaro S."/>
            <person name="Treu L."/>
            <person name="Rodriguez-R L.M."/>
            <person name="Kovalovszki A."/>
            <person name="Ziels R.M."/>
            <person name="Maus I."/>
            <person name="Zhu X."/>
            <person name="Kougias P.G."/>
            <person name="Basile A."/>
            <person name="Luo G."/>
            <person name="Schluter A."/>
            <person name="Konstantinidis K.T."/>
            <person name="Angelidaki I."/>
        </authorList>
    </citation>
    <scope>NUCLEOTIDE SEQUENCE [LARGE SCALE GENOMIC DNA]</scope>
    <source>
        <strain evidence="1">AS27yjCOA_65</strain>
    </source>
</reference>